<evidence type="ECO:0000256" key="3">
    <source>
        <dbReference type="ARBA" id="ARBA00023225"/>
    </source>
</evidence>
<evidence type="ECO:0000256" key="5">
    <source>
        <dbReference type="SAM" id="MobiDB-lite"/>
    </source>
</evidence>
<dbReference type="Pfam" id="PF01312">
    <property type="entry name" value="Bac_export_2"/>
    <property type="match status" value="1"/>
</dbReference>
<comment type="function">
    <text evidence="4">Required for formation of the rod structure in the basal body of the flagellar apparatus. Together with FliI and FliH, may constitute the export apparatus of flagellin.</text>
</comment>
<evidence type="ECO:0000256" key="1">
    <source>
        <dbReference type="ARBA" id="ARBA00010690"/>
    </source>
</evidence>
<dbReference type="PANTHER" id="PTHR30531">
    <property type="entry name" value="FLAGELLAR BIOSYNTHETIC PROTEIN FLHB"/>
    <property type="match status" value="1"/>
</dbReference>
<keyword evidence="6" id="KW-0472">Membrane</keyword>
<keyword evidence="6" id="KW-0812">Transmembrane</keyword>
<dbReference type="GO" id="GO:0005886">
    <property type="term" value="C:plasma membrane"/>
    <property type="evidence" value="ECO:0007669"/>
    <property type="project" value="TreeGrafter"/>
</dbReference>
<keyword evidence="3" id="KW-1006">Bacterial flagellum protein export</keyword>
<dbReference type="Gene3D" id="3.40.1690.10">
    <property type="entry name" value="secretion proteins EscU"/>
    <property type="match status" value="1"/>
</dbReference>
<evidence type="ECO:0000256" key="2">
    <source>
        <dbReference type="ARBA" id="ARBA00021622"/>
    </source>
</evidence>
<dbReference type="InterPro" id="IPR029025">
    <property type="entry name" value="T3SS_substrate_exporter_C"/>
</dbReference>
<accession>A0A1M5TG99</accession>
<evidence type="ECO:0000256" key="6">
    <source>
        <dbReference type="SAM" id="Phobius"/>
    </source>
</evidence>
<dbReference type="Gene3D" id="6.10.250.2080">
    <property type="match status" value="1"/>
</dbReference>
<comment type="similarity">
    <text evidence="1">Belongs to the type III secretion exporter family.</text>
</comment>
<dbReference type="PRINTS" id="PR00950">
    <property type="entry name" value="TYPE3IMSPROT"/>
</dbReference>
<sequence length="376" mass="41139">MAGDSTQDKTHKPTPKKLADAKKNGEVPRSDELSKTISLLAGFTLLWIGFAGILRGIIYMLTEALSYHPGKELTPETLLGLVGEFLYAAFSPLFPIAIALAVIMYLSETLMGGQIFRLKNAAPKLSNLDIVKGFGEMVSASNAMTLLKSILKLCLVLSVLSVAFGDTVDHFVGLMGLPYHIALGELGRTVIVLLLAYSASLIVITAIDVGFQQKQFMKQMMMTTQDIREEFKQMEGDPMIKGRIRETANRNAQSSSLEAVPAADAVLVNPEHYAVAIRYDKSKDPVPRVLSIGGDHLAFRIRQIATAHEIPVLPVPPLARAIYFNCQPGGFIPKDLFEPVATVLSYLNHLDDPLSFKIDESFLGDLNVPRELSDPE</sequence>
<dbReference type="PANTHER" id="PTHR30531:SF12">
    <property type="entry name" value="FLAGELLAR BIOSYNTHETIC PROTEIN FLHB"/>
    <property type="match status" value="1"/>
</dbReference>
<keyword evidence="7" id="KW-0966">Cell projection</keyword>
<keyword evidence="7" id="KW-0282">Flagellum</keyword>
<keyword evidence="6" id="KW-1133">Transmembrane helix</keyword>
<keyword evidence="8" id="KW-1185">Reference proteome</keyword>
<keyword evidence="3" id="KW-0653">Protein transport</keyword>
<dbReference type="SUPFAM" id="SSF160544">
    <property type="entry name" value="EscU C-terminal domain-like"/>
    <property type="match status" value="1"/>
</dbReference>
<feature type="transmembrane region" description="Helical" evidence="6">
    <location>
        <begin position="85"/>
        <end position="107"/>
    </location>
</feature>
<dbReference type="GO" id="GO:0009306">
    <property type="term" value="P:protein secretion"/>
    <property type="evidence" value="ECO:0007669"/>
    <property type="project" value="InterPro"/>
</dbReference>
<name>A0A1M5TG99_9GAMM</name>
<feature type="transmembrane region" description="Helical" evidence="6">
    <location>
        <begin position="153"/>
        <end position="177"/>
    </location>
</feature>
<dbReference type="RefSeq" id="WP_067663242.1">
    <property type="nucleotide sequence ID" value="NZ_FQXG01000003.1"/>
</dbReference>
<evidence type="ECO:0000313" key="7">
    <source>
        <dbReference type="EMBL" id="SHH49734.1"/>
    </source>
</evidence>
<keyword evidence="7" id="KW-0969">Cilium</keyword>
<gene>
    <name evidence="7" type="ORF">SAMN02745129_2133</name>
</gene>
<organism evidence="7 8">
    <name type="scientific">Ferrimonas marina</name>
    <dbReference type="NCBI Taxonomy" id="299255"/>
    <lineage>
        <taxon>Bacteria</taxon>
        <taxon>Pseudomonadati</taxon>
        <taxon>Pseudomonadota</taxon>
        <taxon>Gammaproteobacteria</taxon>
        <taxon>Alteromonadales</taxon>
        <taxon>Ferrimonadaceae</taxon>
        <taxon>Ferrimonas</taxon>
    </lineage>
</organism>
<keyword evidence="3" id="KW-0813">Transport</keyword>
<dbReference type="EMBL" id="FQXG01000003">
    <property type="protein sequence ID" value="SHH49734.1"/>
    <property type="molecule type" value="Genomic_DNA"/>
</dbReference>
<proteinExistence type="inferred from homology"/>
<evidence type="ECO:0000313" key="8">
    <source>
        <dbReference type="Proteomes" id="UP000184268"/>
    </source>
</evidence>
<dbReference type="InterPro" id="IPR006135">
    <property type="entry name" value="T3SS_substrate_exporter"/>
</dbReference>
<dbReference type="Proteomes" id="UP000184268">
    <property type="component" value="Unassembled WGS sequence"/>
</dbReference>
<feature type="transmembrane region" description="Helical" evidence="6">
    <location>
        <begin position="189"/>
        <end position="211"/>
    </location>
</feature>
<dbReference type="AlphaFoldDB" id="A0A1M5TG99"/>
<dbReference type="OrthoDB" id="9807950at2"/>
<protein>
    <recommendedName>
        <fullName evidence="2">Flagellar biosynthetic protein FlhB</fullName>
    </recommendedName>
</protein>
<dbReference type="STRING" id="299255.SAMN02745129_2133"/>
<reference evidence="7 8" key="1">
    <citation type="submission" date="2016-11" db="EMBL/GenBank/DDBJ databases">
        <authorList>
            <person name="Jaros S."/>
            <person name="Januszkiewicz K."/>
            <person name="Wedrychowicz H."/>
        </authorList>
    </citation>
    <scope>NUCLEOTIDE SEQUENCE [LARGE SCALE GENOMIC DNA]</scope>
    <source>
        <strain evidence="7 8">DSM 16917</strain>
    </source>
</reference>
<feature type="region of interest" description="Disordered" evidence="5">
    <location>
        <begin position="1"/>
        <end position="27"/>
    </location>
</feature>
<feature type="transmembrane region" description="Helical" evidence="6">
    <location>
        <begin position="39"/>
        <end position="61"/>
    </location>
</feature>
<evidence type="ECO:0000256" key="4">
    <source>
        <dbReference type="ARBA" id="ARBA00025078"/>
    </source>
</evidence>